<dbReference type="SFLD" id="SFLDG01129">
    <property type="entry name" value="C1.5:_HAD__Beta-PGM__Phosphata"/>
    <property type="match status" value="1"/>
</dbReference>
<dbReference type="InterPro" id="IPR036412">
    <property type="entry name" value="HAD-like_sf"/>
</dbReference>
<dbReference type="eggNOG" id="COG0637">
    <property type="taxonomic scope" value="Bacteria"/>
</dbReference>
<organism evidence="1 2">
    <name type="scientific">Ethanoligenens harbinense (strain DSM 18485 / JCM 12961 / CGMCC 1.5033 / YUAN-3)</name>
    <dbReference type="NCBI Taxonomy" id="663278"/>
    <lineage>
        <taxon>Bacteria</taxon>
        <taxon>Bacillati</taxon>
        <taxon>Bacillota</taxon>
        <taxon>Clostridia</taxon>
        <taxon>Eubacteriales</taxon>
        <taxon>Oscillospiraceae</taxon>
        <taxon>Ethanoligenens</taxon>
    </lineage>
</organism>
<dbReference type="PANTHER" id="PTHR18901">
    <property type="entry name" value="2-DEOXYGLUCOSE-6-PHOSPHATE PHOSPHATASE 2"/>
    <property type="match status" value="1"/>
</dbReference>
<dbReference type="Pfam" id="PF00702">
    <property type="entry name" value="Hydrolase"/>
    <property type="match status" value="1"/>
</dbReference>
<dbReference type="NCBIfam" id="TIGR01509">
    <property type="entry name" value="HAD-SF-IA-v3"/>
    <property type="match status" value="1"/>
</dbReference>
<dbReference type="AlphaFoldDB" id="E6U8L7"/>
<dbReference type="SUPFAM" id="SSF56784">
    <property type="entry name" value="HAD-like"/>
    <property type="match status" value="1"/>
</dbReference>
<dbReference type="STRING" id="663278.Ethha_0423"/>
<keyword evidence="1" id="KW-0378">Hydrolase</keyword>
<dbReference type="Gene3D" id="3.40.50.1000">
    <property type="entry name" value="HAD superfamily/HAD-like"/>
    <property type="match status" value="1"/>
</dbReference>
<keyword evidence="2" id="KW-1185">Reference proteome</keyword>
<dbReference type="HOGENOM" id="CLU_045011_13_1_9"/>
<dbReference type="InterPro" id="IPR023214">
    <property type="entry name" value="HAD_sf"/>
</dbReference>
<dbReference type="Proteomes" id="UP000001551">
    <property type="component" value="Chromosome"/>
</dbReference>
<evidence type="ECO:0000313" key="1">
    <source>
        <dbReference type="EMBL" id="ADU26008.1"/>
    </source>
</evidence>
<name>E6U8L7_ETHHY</name>
<accession>E6U8L7</accession>
<dbReference type="RefSeq" id="WP_013484389.1">
    <property type="nucleotide sequence ID" value="NC_014828.1"/>
</dbReference>
<dbReference type="EMBL" id="CP002400">
    <property type="protein sequence ID" value="ADU26008.1"/>
    <property type="molecule type" value="Genomic_DNA"/>
</dbReference>
<evidence type="ECO:0000313" key="2">
    <source>
        <dbReference type="Proteomes" id="UP000001551"/>
    </source>
</evidence>
<reference evidence="1 2" key="1">
    <citation type="submission" date="2010-12" db="EMBL/GenBank/DDBJ databases">
        <title>Complete sequence of Ethanoligenens harbinense YUAN-3.</title>
        <authorList>
            <person name="Lucas S."/>
            <person name="Copeland A."/>
            <person name="Lapidus A."/>
            <person name="Cheng J.-F."/>
            <person name="Bruce D."/>
            <person name="Goodwin L."/>
            <person name="Pitluck S."/>
            <person name="Chertkov O."/>
            <person name="Misra M."/>
            <person name="Detter J.C."/>
            <person name="Han C."/>
            <person name="Tapia R."/>
            <person name="Land M."/>
            <person name="Hauser L."/>
            <person name="Jeffries C."/>
            <person name="Kyrpides N."/>
            <person name="Ivanova N."/>
            <person name="Mikhailova N."/>
            <person name="Wang A."/>
            <person name="Mouttaki H."/>
            <person name="He Z."/>
            <person name="Zhou J."/>
            <person name="Hemme C.L."/>
            <person name="Woyke T."/>
        </authorList>
    </citation>
    <scope>NUCLEOTIDE SEQUENCE [LARGE SCALE GENOMIC DNA]</scope>
    <source>
        <strain evidence="2">DSM 18485 / JCM 12961 / CGMCC 1.5033 / YUAN-3</strain>
    </source>
</reference>
<dbReference type="GO" id="GO:0016791">
    <property type="term" value="F:phosphatase activity"/>
    <property type="evidence" value="ECO:0007669"/>
    <property type="project" value="TreeGrafter"/>
</dbReference>
<protein>
    <submittedName>
        <fullName evidence="1">HAD-superfamily hydrolase, subfamily IA, variant 3</fullName>
    </submittedName>
</protein>
<dbReference type="InterPro" id="IPR023198">
    <property type="entry name" value="PGP-like_dom2"/>
</dbReference>
<dbReference type="SFLD" id="SFLDS00003">
    <property type="entry name" value="Haloacid_Dehalogenase"/>
    <property type="match status" value="1"/>
</dbReference>
<dbReference type="InterPro" id="IPR006439">
    <property type="entry name" value="HAD-SF_hydro_IA"/>
</dbReference>
<gene>
    <name evidence="1" type="ordered locus">Ethha_0423</name>
</gene>
<dbReference type="PANTHER" id="PTHR18901:SF38">
    <property type="entry name" value="PSEUDOURIDINE-5'-PHOSPHATASE"/>
    <property type="match status" value="1"/>
</dbReference>
<dbReference type="PRINTS" id="PR00413">
    <property type="entry name" value="HADHALOGNASE"/>
</dbReference>
<proteinExistence type="predicted"/>
<sequence length="217" mass="23764">MDFEEFGGAIFDLDGTLLDSMGVWHAVDVAFLAKRGIPCPPDYAAALKPLNYTQAAVYTKDRFELPESEEAIIREWDDRVRAAYEAGLPMKPGAAVFLHWLKAQGVKIGLATASSQTLYEAGLKANGVYGLFDGFVTLDEENLRGKKFPDIYLRASERIGAGPEGCVVFEDILDGIRGAKAGGMRAVGIYDACSEPEKAQIMAEADAYYMDFTEIER</sequence>
<dbReference type="CDD" id="cd07505">
    <property type="entry name" value="HAD_BPGM-like"/>
    <property type="match status" value="1"/>
</dbReference>
<dbReference type="KEGG" id="eha:Ethha_0423"/>
<dbReference type="Gene3D" id="1.10.150.240">
    <property type="entry name" value="Putative phosphatase, domain 2"/>
    <property type="match status" value="1"/>
</dbReference>